<dbReference type="KEGG" id="pxi:J5O05_20865"/>
<keyword evidence="1 3" id="KW-0597">Phosphoprotein</keyword>
<keyword evidence="5" id="KW-0614">Plasmid</keyword>
<dbReference type="AlphaFoldDB" id="A0A975DMP2"/>
<reference evidence="5" key="1">
    <citation type="submission" date="2021-03" db="EMBL/GenBank/DDBJ databases">
        <title>Complete Genome of Pseudoalteromonas xiamenensis STKMTI.2, a new potential marine bacterium producing anti-Vibrio compounds.</title>
        <authorList>
            <person name="Handayani D.P."/>
            <person name="Isnansetyo A."/>
            <person name="Istiqomah I."/>
            <person name="Jumina J."/>
        </authorList>
    </citation>
    <scope>NUCLEOTIDE SEQUENCE</scope>
    <source>
        <strain evidence="5">STKMTI.2</strain>
        <plasmid evidence="5">unnamed5</plasmid>
    </source>
</reference>
<proteinExistence type="predicted"/>
<feature type="domain" description="Response regulatory" evidence="4">
    <location>
        <begin position="2"/>
        <end position="119"/>
    </location>
</feature>
<evidence type="ECO:0000259" key="4">
    <source>
        <dbReference type="PROSITE" id="PS50110"/>
    </source>
</evidence>
<dbReference type="GO" id="GO:0000160">
    <property type="term" value="P:phosphorelay signal transduction system"/>
    <property type="evidence" value="ECO:0007669"/>
    <property type="project" value="UniProtKB-KW"/>
</dbReference>
<evidence type="ECO:0000313" key="5">
    <source>
        <dbReference type="EMBL" id="QTH73236.1"/>
    </source>
</evidence>
<dbReference type="PANTHER" id="PTHR44591">
    <property type="entry name" value="STRESS RESPONSE REGULATOR PROTEIN 1"/>
    <property type="match status" value="1"/>
</dbReference>
<evidence type="ECO:0000313" key="6">
    <source>
        <dbReference type="Proteomes" id="UP000664904"/>
    </source>
</evidence>
<evidence type="ECO:0000256" key="2">
    <source>
        <dbReference type="ARBA" id="ARBA00023012"/>
    </source>
</evidence>
<dbReference type="Gene3D" id="3.40.50.2300">
    <property type="match status" value="1"/>
</dbReference>
<gene>
    <name evidence="5" type="ORF">J5O05_20865</name>
</gene>
<geneLocation type="plasmid" evidence="5 6">
    <name>unnamed5</name>
</geneLocation>
<dbReference type="PROSITE" id="PS50110">
    <property type="entry name" value="RESPONSE_REGULATORY"/>
    <property type="match status" value="1"/>
</dbReference>
<dbReference type="Proteomes" id="UP000664904">
    <property type="component" value="Plasmid unnamed5"/>
</dbReference>
<protein>
    <submittedName>
        <fullName evidence="5">Response regulator</fullName>
    </submittedName>
</protein>
<dbReference type="SUPFAM" id="SSF52172">
    <property type="entry name" value="CheY-like"/>
    <property type="match status" value="1"/>
</dbReference>
<dbReference type="InterPro" id="IPR050595">
    <property type="entry name" value="Bact_response_regulator"/>
</dbReference>
<dbReference type="RefSeq" id="WP_208844855.1">
    <property type="nucleotide sequence ID" value="NZ_CP072135.1"/>
</dbReference>
<evidence type="ECO:0000256" key="1">
    <source>
        <dbReference type="ARBA" id="ARBA00022553"/>
    </source>
</evidence>
<name>A0A975DMP2_9GAMM</name>
<dbReference type="EMBL" id="CP072135">
    <property type="protein sequence ID" value="QTH73236.1"/>
    <property type="molecule type" value="Genomic_DNA"/>
</dbReference>
<organism evidence="5 6">
    <name type="scientific">Pseudoalteromonas xiamenensis</name>
    <dbReference type="NCBI Taxonomy" id="882626"/>
    <lineage>
        <taxon>Bacteria</taxon>
        <taxon>Pseudomonadati</taxon>
        <taxon>Pseudomonadota</taxon>
        <taxon>Gammaproteobacteria</taxon>
        <taxon>Alteromonadales</taxon>
        <taxon>Pseudoalteromonadaceae</taxon>
        <taxon>Pseudoalteromonas</taxon>
    </lineage>
</organism>
<feature type="modified residue" description="4-aspartylphosphate" evidence="3">
    <location>
        <position position="52"/>
    </location>
</feature>
<dbReference type="InterPro" id="IPR011006">
    <property type="entry name" value="CheY-like_superfamily"/>
</dbReference>
<dbReference type="PANTHER" id="PTHR44591:SF14">
    <property type="entry name" value="PROTEIN PILG"/>
    <property type="match status" value="1"/>
</dbReference>
<sequence length="136" mass="15723">MRILVVDDMPLMRHVLINMLRKLEYSDIVEATDGKQALELLQSRHFDLVISDLHMPKMSGKDLVSTMHNDNKLKSIPVMIVTCEDNKEKIHELIKERIDGFIVKPFCLTTLEKQLKYIMAKQNSSQQQSQVLESKA</sequence>
<evidence type="ECO:0000256" key="3">
    <source>
        <dbReference type="PROSITE-ProRule" id="PRU00169"/>
    </source>
</evidence>
<dbReference type="Pfam" id="PF00072">
    <property type="entry name" value="Response_reg"/>
    <property type="match status" value="1"/>
</dbReference>
<keyword evidence="6" id="KW-1185">Reference proteome</keyword>
<dbReference type="InterPro" id="IPR001789">
    <property type="entry name" value="Sig_transdc_resp-reg_receiver"/>
</dbReference>
<accession>A0A975DMP2</accession>
<keyword evidence="2" id="KW-0902">Two-component regulatory system</keyword>
<dbReference type="SMART" id="SM00448">
    <property type="entry name" value="REC"/>
    <property type="match status" value="1"/>
</dbReference>